<evidence type="ECO:0000256" key="1">
    <source>
        <dbReference type="SAM" id="SignalP"/>
    </source>
</evidence>
<gene>
    <name evidence="2" type="ORF">L873DRAFT_1842113</name>
</gene>
<keyword evidence="3" id="KW-1185">Reference proteome</keyword>
<dbReference type="EMBL" id="ML120370">
    <property type="protein sequence ID" value="RPB01956.1"/>
    <property type="molecule type" value="Genomic_DNA"/>
</dbReference>
<proteinExistence type="predicted"/>
<dbReference type="AlphaFoldDB" id="A0A3N4JUD7"/>
<evidence type="ECO:0008006" key="4">
    <source>
        <dbReference type="Google" id="ProtNLM"/>
    </source>
</evidence>
<reference evidence="2 3" key="1">
    <citation type="journal article" date="2018" name="Nat. Ecol. Evol.">
        <title>Pezizomycetes genomes reveal the molecular basis of ectomycorrhizal truffle lifestyle.</title>
        <authorList>
            <person name="Murat C."/>
            <person name="Payen T."/>
            <person name="Noel B."/>
            <person name="Kuo A."/>
            <person name="Morin E."/>
            <person name="Chen J."/>
            <person name="Kohler A."/>
            <person name="Krizsan K."/>
            <person name="Balestrini R."/>
            <person name="Da Silva C."/>
            <person name="Montanini B."/>
            <person name="Hainaut M."/>
            <person name="Levati E."/>
            <person name="Barry K.W."/>
            <person name="Belfiori B."/>
            <person name="Cichocki N."/>
            <person name="Clum A."/>
            <person name="Dockter R.B."/>
            <person name="Fauchery L."/>
            <person name="Guy J."/>
            <person name="Iotti M."/>
            <person name="Le Tacon F."/>
            <person name="Lindquist E.A."/>
            <person name="Lipzen A."/>
            <person name="Malagnac F."/>
            <person name="Mello A."/>
            <person name="Molinier V."/>
            <person name="Miyauchi S."/>
            <person name="Poulain J."/>
            <person name="Riccioni C."/>
            <person name="Rubini A."/>
            <person name="Sitrit Y."/>
            <person name="Splivallo R."/>
            <person name="Traeger S."/>
            <person name="Wang M."/>
            <person name="Zifcakova L."/>
            <person name="Wipf D."/>
            <person name="Zambonelli A."/>
            <person name="Paolocci F."/>
            <person name="Nowrousian M."/>
            <person name="Ottonello S."/>
            <person name="Baldrian P."/>
            <person name="Spatafora J.W."/>
            <person name="Henrissat B."/>
            <person name="Nagy L.G."/>
            <person name="Aury J.M."/>
            <person name="Wincker P."/>
            <person name="Grigoriev I.V."/>
            <person name="Bonfante P."/>
            <person name="Martin F.M."/>
        </authorList>
    </citation>
    <scope>NUCLEOTIDE SEQUENCE [LARGE SCALE GENOMIC DNA]</scope>
    <source>
        <strain evidence="2 3">120613-1</strain>
    </source>
</reference>
<evidence type="ECO:0000313" key="3">
    <source>
        <dbReference type="Proteomes" id="UP000276215"/>
    </source>
</evidence>
<sequence length="194" mass="21113">MKSFVALLLISLLSLIAPSVSSPVSNPNTWTEQPKDLTDLSQFPPSFFQTTASPVPASIVKAYNLDFTPSNTTGTSIIAAGGVQASWTTKCETTEGSPVAWHTDVAVNWLRARGETQCIQWQNPGCTRLIGFLSSNIAVCGEYHYWLWCDSAAGFTRSVFDQCRNWLGGDDRAGGFTVIQGWPGSGDFRGMMVY</sequence>
<evidence type="ECO:0000313" key="2">
    <source>
        <dbReference type="EMBL" id="RPB01956.1"/>
    </source>
</evidence>
<keyword evidence="1" id="KW-0732">Signal</keyword>
<organism evidence="2 3">
    <name type="scientific">Choiromyces venosus 120613-1</name>
    <dbReference type="NCBI Taxonomy" id="1336337"/>
    <lineage>
        <taxon>Eukaryota</taxon>
        <taxon>Fungi</taxon>
        <taxon>Dikarya</taxon>
        <taxon>Ascomycota</taxon>
        <taxon>Pezizomycotina</taxon>
        <taxon>Pezizomycetes</taxon>
        <taxon>Pezizales</taxon>
        <taxon>Tuberaceae</taxon>
        <taxon>Choiromyces</taxon>
    </lineage>
</organism>
<feature type="chain" id="PRO_5018295330" description="Ecp2 effector protein domain-containing protein" evidence="1">
    <location>
        <begin position="22"/>
        <end position="194"/>
    </location>
</feature>
<feature type="signal peptide" evidence="1">
    <location>
        <begin position="1"/>
        <end position="21"/>
    </location>
</feature>
<accession>A0A3N4JUD7</accession>
<name>A0A3N4JUD7_9PEZI</name>
<protein>
    <recommendedName>
        <fullName evidence="4">Ecp2 effector protein domain-containing protein</fullName>
    </recommendedName>
</protein>
<dbReference type="Proteomes" id="UP000276215">
    <property type="component" value="Unassembled WGS sequence"/>
</dbReference>